<accession>A0A183CCW0</accession>
<evidence type="ECO:0000256" key="1">
    <source>
        <dbReference type="SAM" id="MobiDB-lite"/>
    </source>
</evidence>
<dbReference type="AlphaFoldDB" id="A0A183CCW0"/>
<feature type="region of interest" description="Disordered" evidence="1">
    <location>
        <begin position="1"/>
        <end position="28"/>
    </location>
</feature>
<name>A0A183CCW0_GLOPA</name>
<evidence type="ECO:0000313" key="3">
    <source>
        <dbReference type="WBParaSite" id="GPLIN_001071200"/>
    </source>
</evidence>
<sequence>MRMNEWGHGRTEREPLARPLQLRQSSVDPPFPFSGGDVMSLFNFAVISSHLPPENTKLDNDGKLNQLN</sequence>
<evidence type="ECO:0000313" key="2">
    <source>
        <dbReference type="Proteomes" id="UP000050741"/>
    </source>
</evidence>
<dbReference type="Proteomes" id="UP000050741">
    <property type="component" value="Unassembled WGS sequence"/>
</dbReference>
<keyword evidence="2" id="KW-1185">Reference proteome</keyword>
<protein>
    <submittedName>
        <fullName evidence="3">Uncharacterized protein</fullName>
    </submittedName>
</protein>
<reference evidence="3" key="2">
    <citation type="submission" date="2016-06" db="UniProtKB">
        <authorList>
            <consortium name="WormBaseParasite"/>
        </authorList>
    </citation>
    <scope>IDENTIFICATION</scope>
</reference>
<feature type="compositionally biased region" description="Basic and acidic residues" evidence="1">
    <location>
        <begin position="1"/>
        <end position="16"/>
    </location>
</feature>
<proteinExistence type="predicted"/>
<reference evidence="2" key="1">
    <citation type="submission" date="2014-05" db="EMBL/GenBank/DDBJ databases">
        <title>The genome and life-stage specific transcriptomes of Globodera pallida elucidate key aspects of plant parasitism by a cyst nematode.</title>
        <authorList>
            <person name="Cotton J.A."/>
            <person name="Lilley C.J."/>
            <person name="Jones L.M."/>
            <person name="Kikuchi T."/>
            <person name="Reid A.J."/>
            <person name="Thorpe P."/>
            <person name="Tsai I.J."/>
            <person name="Beasley H."/>
            <person name="Blok V."/>
            <person name="Cock P.J.A."/>
            <person name="Van den Akker S.E."/>
            <person name="Holroyd N."/>
            <person name="Hunt M."/>
            <person name="Mantelin S."/>
            <person name="Naghra H."/>
            <person name="Pain A."/>
            <person name="Palomares-Rius J.E."/>
            <person name="Zarowiecki M."/>
            <person name="Berriman M."/>
            <person name="Jones J.T."/>
            <person name="Urwin P.E."/>
        </authorList>
    </citation>
    <scope>NUCLEOTIDE SEQUENCE [LARGE SCALE GENOMIC DNA]</scope>
    <source>
        <strain evidence="2">Lindley</strain>
    </source>
</reference>
<organism evidence="2 3">
    <name type="scientific">Globodera pallida</name>
    <name type="common">Potato cyst nematode worm</name>
    <name type="synonym">Heterodera pallida</name>
    <dbReference type="NCBI Taxonomy" id="36090"/>
    <lineage>
        <taxon>Eukaryota</taxon>
        <taxon>Metazoa</taxon>
        <taxon>Ecdysozoa</taxon>
        <taxon>Nematoda</taxon>
        <taxon>Chromadorea</taxon>
        <taxon>Rhabditida</taxon>
        <taxon>Tylenchina</taxon>
        <taxon>Tylenchomorpha</taxon>
        <taxon>Tylenchoidea</taxon>
        <taxon>Heteroderidae</taxon>
        <taxon>Heteroderinae</taxon>
        <taxon>Globodera</taxon>
    </lineage>
</organism>
<dbReference type="WBParaSite" id="GPLIN_001071200">
    <property type="protein sequence ID" value="GPLIN_001071200"/>
    <property type="gene ID" value="GPLIN_001071200"/>
</dbReference>